<dbReference type="Pfam" id="PF17146">
    <property type="entry name" value="PIN_6"/>
    <property type="match status" value="1"/>
</dbReference>
<dbReference type="GO" id="GO:0004521">
    <property type="term" value="F:RNA endonuclease activity"/>
    <property type="evidence" value="ECO:0007669"/>
    <property type="project" value="TreeGrafter"/>
</dbReference>
<dbReference type="InterPro" id="IPR033411">
    <property type="entry name" value="Ribonuclease_PIN"/>
</dbReference>
<protein>
    <submittedName>
        <fullName evidence="5">Nucleotide binding protein PINc</fullName>
    </submittedName>
</protein>
<evidence type="ECO:0000313" key="5">
    <source>
        <dbReference type="EMBL" id="ADI31216.1"/>
    </source>
</evidence>
<dbReference type="Gene3D" id="2.20.28.10">
    <property type="match status" value="1"/>
</dbReference>
<dbReference type="EMBL" id="CP002051">
    <property type="protein sequence ID" value="ADI31216.1"/>
    <property type="molecule type" value="Genomic_DNA"/>
</dbReference>
<evidence type="ECO:0000313" key="6">
    <source>
        <dbReference type="Proteomes" id="UP000002573"/>
    </source>
</evidence>
<reference evidence="5 6" key="2">
    <citation type="journal article" date="2011" name="Stand. Genomic Sci.">
        <title>Complete genome sequence of Staphylothermus hellenicus P8.</title>
        <authorList>
            <person name="Anderson I."/>
            <person name="Wirth R."/>
            <person name="Lucas S."/>
            <person name="Copeland A."/>
            <person name="Lapidus A."/>
            <person name="Cheng J.F."/>
            <person name="Goodwin L."/>
            <person name="Pitluck S."/>
            <person name="Davenport K."/>
            <person name="Detter J.C."/>
            <person name="Han C."/>
            <person name="Tapia R."/>
            <person name="Land M."/>
            <person name="Hauser L."/>
            <person name="Pati A."/>
            <person name="Mikhailova N."/>
            <person name="Woyke T."/>
            <person name="Klenk H.P."/>
            <person name="Kyrpides N."/>
            <person name="Ivanova N."/>
        </authorList>
    </citation>
    <scope>NUCLEOTIDE SEQUENCE [LARGE SCALE GENOMIC DNA]</scope>
    <source>
        <strain evidence="6">DSM 12710 / JCM 10830 / BK20S6-10-b1 / P8</strain>
    </source>
</reference>
<keyword evidence="3" id="KW-0378">Hydrolase</keyword>
<dbReference type="GO" id="GO:0016787">
    <property type="term" value="F:hydrolase activity"/>
    <property type="evidence" value="ECO:0007669"/>
    <property type="project" value="UniProtKB-KW"/>
</dbReference>
<sequence length="181" mass="21004">MRKEEYCIHNRINKKLNIVFDTSAFLAKYHLQLPKYLVKIFTVPRVVDEVRDQENKKALELGIEAKMIEIIEPREDFKKKTIIKAREIGEHVSLSKTDIDVAALSLQLKTMHDKVVVFTDDYSLQNLLYHIGIPFKPLRTEGIRKARRYRVYCPVCGYVPANPSEDTCPICGSKLVKKRVK</sequence>
<dbReference type="GO" id="GO:0030490">
    <property type="term" value="P:maturation of SSU-rRNA"/>
    <property type="evidence" value="ECO:0007669"/>
    <property type="project" value="TreeGrafter"/>
</dbReference>
<organism evidence="5 6">
    <name type="scientific">Staphylothermus hellenicus (strain DSM 12710 / JCM 10830 / BK20S6-10-b1 / P8)</name>
    <dbReference type="NCBI Taxonomy" id="591019"/>
    <lineage>
        <taxon>Archaea</taxon>
        <taxon>Thermoproteota</taxon>
        <taxon>Thermoprotei</taxon>
        <taxon>Desulfurococcales</taxon>
        <taxon>Desulfurococcaceae</taxon>
        <taxon>Staphylothermus</taxon>
    </lineage>
</organism>
<dbReference type="GO" id="GO:0030688">
    <property type="term" value="C:preribosome, small subunit precursor"/>
    <property type="evidence" value="ECO:0007669"/>
    <property type="project" value="TreeGrafter"/>
</dbReference>
<dbReference type="Proteomes" id="UP000002573">
    <property type="component" value="Chromosome"/>
</dbReference>
<dbReference type="InterPro" id="IPR039907">
    <property type="entry name" value="NOB1"/>
</dbReference>
<dbReference type="eggNOG" id="arCOG00721">
    <property type="taxonomic scope" value="Archaea"/>
</dbReference>
<dbReference type="PANTHER" id="PTHR12814">
    <property type="entry name" value="RNA-BINDING PROTEIN NOB1"/>
    <property type="match status" value="1"/>
</dbReference>
<dbReference type="Gene3D" id="3.40.50.1010">
    <property type="entry name" value="5'-nuclease"/>
    <property type="match status" value="1"/>
</dbReference>
<dbReference type="GeneID" id="9233356"/>
<keyword evidence="2" id="KW-0479">Metal-binding</keyword>
<evidence type="ECO:0000256" key="3">
    <source>
        <dbReference type="ARBA" id="ARBA00022801"/>
    </source>
</evidence>
<accession>D7DAL9</accession>
<dbReference type="InterPro" id="IPR002716">
    <property type="entry name" value="PIN_dom"/>
</dbReference>
<dbReference type="CDD" id="cd09876">
    <property type="entry name" value="PIN_Nob1-like"/>
    <property type="match status" value="1"/>
</dbReference>
<dbReference type="SMART" id="SM00670">
    <property type="entry name" value="PINc"/>
    <property type="match status" value="1"/>
</dbReference>
<dbReference type="AlphaFoldDB" id="D7DAL9"/>
<evidence type="ECO:0000259" key="4">
    <source>
        <dbReference type="SMART" id="SM00670"/>
    </source>
</evidence>
<name>D7DAL9_STAHD</name>
<feature type="domain" description="PIN" evidence="4">
    <location>
        <begin position="16"/>
        <end position="126"/>
    </location>
</feature>
<dbReference type="OrthoDB" id="27944at2157"/>
<dbReference type="RefSeq" id="WP_013142414.1">
    <property type="nucleotide sequence ID" value="NC_014205.1"/>
</dbReference>
<dbReference type="KEGG" id="shc:Shell_0067"/>
<dbReference type="GO" id="GO:0046872">
    <property type="term" value="F:metal ion binding"/>
    <property type="evidence" value="ECO:0007669"/>
    <property type="project" value="UniProtKB-KW"/>
</dbReference>
<evidence type="ECO:0000256" key="2">
    <source>
        <dbReference type="ARBA" id="ARBA00022723"/>
    </source>
</evidence>
<proteinExistence type="predicted"/>
<dbReference type="STRING" id="591019.Shell_0067"/>
<gene>
    <name evidence="5" type="ordered locus">Shell_0067</name>
</gene>
<keyword evidence="1" id="KW-0540">Nuclease</keyword>
<evidence type="ECO:0000256" key="1">
    <source>
        <dbReference type="ARBA" id="ARBA00022722"/>
    </source>
</evidence>
<dbReference type="PANTHER" id="PTHR12814:SF2">
    <property type="entry name" value="RNA-BINDING PROTEIN NOB1"/>
    <property type="match status" value="1"/>
</dbReference>
<keyword evidence="6" id="KW-1185">Reference proteome</keyword>
<dbReference type="HOGENOM" id="CLU_109674_2_0_2"/>
<reference evidence="6" key="1">
    <citation type="submission" date="2010-05" db="EMBL/GenBank/DDBJ databases">
        <title>Complete sequence of Staphylothermus hellenicus DSM 12710.</title>
        <authorList>
            <consortium name="US DOE Joint Genome Institute"/>
            <person name="Lucas S."/>
            <person name="Copeland A."/>
            <person name="Lapidus A."/>
            <person name="Cheng J.-F."/>
            <person name="Bruce D."/>
            <person name="Goodwin L."/>
            <person name="Pitluck S."/>
            <person name="Davenport K."/>
            <person name="Detter J.C."/>
            <person name="Han C."/>
            <person name="Tapia R."/>
            <person name="Larimer F."/>
            <person name="Land M."/>
            <person name="Hauser L."/>
            <person name="Kyrpides N."/>
            <person name="Mikhailova N."/>
            <person name="Anderson I.J."/>
            <person name="Woyke T."/>
        </authorList>
    </citation>
    <scope>NUCLEOTIDE SEQUENCE [LARGE SCALE GENOMIC DNA]</scope>
    <source>
        <strain evidence="6">DSM 12710 / JCM 10830 / BK20S6-10-b1 / P8</strain>
    </source>
</reference>